<name>A0A9D4PZC2_RHISA</name>
<accession>A0A9D4PZC2</accession>
<dbReference type="AlphaFoldDB" id="A0A9D4PZC2"/>
<reference evidence="1" key="1">
    <citation type="journal article" date="2020" name="Cell">
        <title>Large-Scale Comparative Analyses of Tick Genomes Elucidate Their Genetic Diversity and Vector Capacities.</title>
        <authorList>
            <consortium name="Tick Genome and Microbiome Consortium (TIGMIC)"/>
            <person name="Jia N."/>
            <person name="Wang J."/>
            <person name="Shi W."/>
            <person name="Du L."/>
            <person name="Sun Y."/>
            <person name="Zhan W."/>
            <person name="Jiang J.F."/>
            <person name="Wang Q."/>
            <person name="Zhang B."/>
            <person name="Ji P."/>
            <person name="Bell-Sakyi L."/>
            <person name="Cui X.M."/>
            <person name="Yuan T.T."/>
            <person name="Jiang B.G."/>
            <person name="Yang W.F."/>
            <person name="Lam T.T."/>
            <person name="Chang Q.C."/>
            <person name="Ding S.J."/>
            <person name="Wang X.J."/>
            <person name="Zhu J.G."/>
            <person name="Ruan X.D."/>
            <person name="Zhao L."/>
            <person name="Wei J.T."/>
            <person name="Ye R.Z."/>
            <person name="Que T.C."/>
            <person name="Du C.H."/>
            <person name="Zhou Y.H."/>
            <person name="Cheng J.X."/>
            <person name="Dai P.F."/>
            <person name="Guo W.B."/>
            <person name="Han X.H."/>
            <person name="Huang E.J."/>
            <person name="Li L.F."/>
            <person name="Wei W."/>
            <person name="Gao Y.C."/>
            <person name="Liu J.Z."/>
            <person name="Shao H.Z."/>
            <person name="Wang X."/>
            <person name="Wang C.C."/>
            <person name="Yang T.C."/>
            <person name="Huo Q.B."/>
            <person name="Li W."/>
            <person name="Chen H.Y."/>
            <person name="Chen S.E."/>
            <person name="Zhou L.G."/>
            <person name="Ni X.B."/>
            <person name="Tian J.H."/>
            <person name="Sheng Y."/>
            <person name="Liu T."/>
            <person name="Pan Y.S."/>
            <person name="Xia L.Y."/>
            <person name="Li J."/>
            <person name="Zhao F."/>
            <person name="Cao W.C."/>
        </authorList>
    </citation>
    <scope>NUCLEOTIDE SEQUENCE</scope>
    <source>
        <strain evidence="1">Rsan-2018</strain>
    </source>
</reference>
<reference evidence="1" key="2">
    <citation type="submission" date="2021-09" db="EMBL/GenBank/DDBJ databases">
        <authorList>
            <person name="Jia N."/>
            <person name="Wang J."/>
            <person name="Shi W."/>
            <person name="Du L."/>
            <person name="Sun Y."/>
            <person name="Zhan W."/>
            <person name="Jiang J."/>
            <person name="Wang Q."/>
            <person name="Zhang B."/>
            <person name="Ji P."/>
            <person name="Sakyi L.B."/>
            <person name="Cui X."/>
            <person name="Yuan T."/>
            <person name="Jiang B."/>
            <person name="Yang W."/>
            <person name="Lam T.T.-Y."/>
            <person name="Chang Q."/>
            <person name="Ding S."/>
            <person name="Wang X."/>
            <person name="Zhu J."/>
            <person name="Ruan X."/>
            <person name="Zhao L."/>
            <person name="Wei J."/>
            <person name="Que T."/>
            <person name="Du C."/>
            <person name="Cheng J."/>
            <person name="Dai P."/>
            <person name="Han X."/>
            <person name="Huang E."/>
            <person name="Gao Y."/>
            <person name="Liu J."/>
            <person name="Shao H."/>
            <person name="Ye R."/>
            <person name="Li L."/>
            <person name="Wei W."/>
            <person name="Wang X."/>
            <person name="Wang C."/>
            <person name="Huo Q."/>
            <person name="Li W."/>
            <person name="Guo W."/>
            <person name="Chen H."/>
            <person name="Chen S."/>
            <person name="Zhou L."/>
            <person name="Zhou L."/>
            <person name="Ni X."/>
            <person name="Tian J."/>
            <person name="Zhou Y."/>
            <person name="Sheng Y."/>
            <person name="Liu T."/>
            <person name="Pan Y."/>
            <person name="Xia L."/>
            <person name="Li J."/>
            <person name="Zhao F."/>
            <person name="Cao W."/>
        </authorList>
    </citation>
    <scope>NUCLEOTIDE SEQUENCE</scope>
    <source>
        <strain evidence="1">Rsan-2018</strain>
        <tissue evidence="1">Larvae</tissue>
    </source>
</reference>
<gene>
    <name evidence="1" type="ORF">HPB52_010963</name>
</gene>
<sequence>MWVDFTIGANQRGGIRILAATPQDEEEQALPEAVSTDEFVSYISTRTKLTPSTVDCMRRTMELVREFGDPHVLTLAEDHIVLKLELPWPRGVALPQGVVLADDDGLLLIGNQQSLVSAVKSTLSRKARISKALFCGCASFGSSVRYAKATTKLLRDTQEIGIVHNRDKVYNLVRMFPNVKVLALLHDLCEHYLELDEPWRDPSAPLVERSQLRKLVGNLTSEPEGCLIMSYETTLALLRTCPHVTLGSMEAFAKISAFRNLRSLRAFWPEGDREDVGLVLKQLLEKFPDLEELGLAHCGGVVFSTIANMCREIKVLQLEDCTVSARDLTLNARAFPHLQHVEISGNMLLNTFCSFLSVTRETLRTARFGDCGMCSEFLRYCVRFGQDLPFSRLEHVALCTSHTLQELHLEPGKLHNVLKALPALRHLETDSYDYESFSKTTAFHVVGYPCLGRGASAARYTVQS</sequence>
<protein>
    <submittedName>
        <fullName evidence="1">Uncharacterized protein</fullName>
    </submittedName>
</protein>
<dbReference type="InterPro" id="IPR032675">
    <property type="entry name" value="LRR_dom_sf"/>
</dbReference>
<evidence type="ECO:0000313" key="1">
    <source>
        <dbReference type="EMBL" id="KAH7961638.1"/>
    </source>
</evidence>
<dbReference type="SUPFAM" id="SSF52047">
    <property type="entry name" value="RNI-like"/>
    <property type="match status" value="1"/>
</dbReference>
<comment type="caution">
    <text evidence="1">The sequence shown here is derived from an EMBL/GenBank/DDBJ whole genome shotgun (WGS) entry which is preliminary data.</text>
</comment>
<dbReference type="EMBL" id="JABSTV010001249">
    <property type="protein sequence ID" value="KAH7961638.1"/>
    <property type="molecule type" value="Genomic_DNA"/>
</dbReference>
<dbReference type="Proteomes" id="UP000821837">
    <property type="component" value="Chromosome 3"/>
</dbReference>
<keyword evidence="2" id="KW-1185">Reference proteome</keyword>
<dbReference type="Gene3D" id="3.80.10.10">
    <property type="entry name" value="Ribonuclease Inhibitor"/>
    <property type="match status" value="1"/>
</dbReference>
<dbReference type="VEuPathDB" id="VectorBase:RSAN_035074"/>
<proteinExistence type="predicted"/>
<organism evidence="1 2">
    <name type="scientific">Rhipicephalus sanguineus</name>
    <name type="common">Brown dog tick</name>
    <name type="synonym">Ixodes sanguineus</name>
    <dbReference type="NCBI Taxonomy" id="34632"/>
    <lineage>
        <taxon>Eukaryota</taxon>
        <taxon>Metazoa</taxon>
        <taxon>Ecdysozoa</taxon>
        <taxon>Arthropoda</taxon>
        <taxon>Chelicerata</taxon>
        <taxon>Arachnida</taxon>
        <taxon>Acari</taxon>
        <taxon>Parasitiformes</taxon>
        <taxon>Ixodida</taxon>
        <taxon>Ixodoidea</taxon>
        <taxon>Ixodidae</taxon>
        <taxon>Rhipicephalinae</taxon>
        <taxon>Rhipicephalus</taxon>
        <taxon>Rhipicephalus</taxon>
    </lineage>
</organism>
<evidence type="ECO:0000313" key="2">
    <source>
        <dbReference type="Proteomes" id="UP000821837"/>
    </source>
</evidence>